<comment type="cofactor">
    <cofactor evidence="1">
        <name>FAD</name>
        <dbReference type="ChEBI" id="CHEBI:57692"/>
    </cofactor>
</comment>
<dbReference type="Pfam" id="PF02754">
    <property type="entry name" value="CCG"/>
    <property type="match status" value="1"/>
</dbReference>
<dbReference type="InterPro" id="IPR016169">
    <property type="entry name" value="FAD-bd_PCMH_sub2"/>
</dbReference>
<feature type="domain" description="FAD-binding PCMH-type" evidence="10">
    <location>
        <begin position="46"/>
        <end position="263"/>
    </location>
</feature>
<dbReference type="InterPro" id="IPR017900">
    <property type="entry name" value="4Fe4S_Fe_S_CS"/>
</dbReference>
<evidence type="ECO:0000256" key="5">
    <source>
        <dbReference type="ARBA" id="ARBA00023002"/>
    </source>
</evidence>
<keyword evidence="2" id="KW-0285">Flavoprotein</keyword>
<dbReference type="PROSITE" id="PS51379">
    <property type="entry name" value="4FE4S_FER_2"/>
    <property type="match status" value="1"/>
</dbReference>
<proteinExistence type="predicted"/>
<feature type="compositionally biased region" description="Gly residues" evidence="8">
    <location>
        <begin position="602"/>
        <end position="637"/>
    </location>
</feature>
<feature type="domain" description="4Fe-4S ferredoxin-type" evidence="9">
    <location>
        <begin position="646"/>
        <end position="676"/>
    </location>
</feature>
<keyword evidence="3" id="KW-0479">Metal-binding</keyword>
<dbReference type="InterPro" id="IPR004113">
    <property type="entry name" value="FAD-bd_oxidored_4_C"/>
</dbReference>
<accession>A0ABY3W6J4</accession>
<dbReference type="SUPFAM" id="SSF56176">
    <property type="entry name" value="FAD-binding/transporter-associated domain-like"/>
    <property type="match status" value="1"/>
</dbReference>
<dbReference type="InterPro" id="IPR006094">
    <property type="entry name" value="Oxid_FAD_bind_N"/>
</dbReference>
<gene>
    <name evidence="11" type="ORF">MNQ99_00380</name>
</gene>
<dbReference type="RefSeq" id="WP_241914037.1">
    <property type="nucleotide sequence ID" value="NZ_CP093326.1"/>
</dbReference>
<reference evidence="11 12" key="1">
    <citation type="submission" date="2022-03" db="EMBL/GenBank/DDBJ databases">
        <title>Isotopic signatures of nitrous oxide derived from detoxification processes.</title>
        <authorList>
            <person name="Behrendt U."/>
            <person name="Buchen C."/>
            <person name="Well R."/>
            <person name="Ulrich A."/>
            <person name="Rohe L."/>
            <person name="Kolb S."/>
            <person name="Schloter M."/>
            <person name="Horn M.A."/>
            <person name="Augustin J."/>
        </authorList>
    </citation>
    <scope>NUCLEOTIDE SEQUENCE [LARGE SCALE GENOMIC DNA]</scope>
    <source>
        <strain evidence="11 12">S4-C24</strain>
    </source>
</reference>
<keyword evidence="5" id="KW-0560">Oxidoreductase</keyword>
<dbReference type="EMBL" id="CP093326">
    <property type="protein sequence ID" value="UNK45883.1"/>
    <property type="molecule type" value="Genomic_DNA"/>
</dbReference>
<dbReference type="Gene3D" id="1.10.45.10">
    <property type="entry name" value="Vanillyl-alcohol Oxidase, Chain A, domain 4"/>
    <property type="match status" value="1"/>
</dbReference>
<evidence type="ECO:0000256" key="3">
    <source>
        <dbReference type="ARBA" id="ARBA00022723"/>
    </source>
</evidence>
<keyword evidence="12" id="KW-1185">Reference proteome</keyword>
<dbReference type="Pfam" id="PF01565">
    <property type="entry name" value="FAD_binding_4"/>
    <property type="match status" value="1"/>
</dbReference>
<dbReference type="PANTHER" id="PTHR11748">
    <property type="entry name" value="D-LACTATE DEHYDROGENASE"/>
    <property type="match status" value="1"/>
</dbReference>
<dbReference type="InterPro" id="IPR016164">
    <property type="entry name" value="FAD-linked_Oxase-like_C"/>
</dbReference>
<dbReference type="SUPFAM" id="SSF55103">
    <property type="entry name" value="FAD-linked oxidases, C-terminal domain"/>
    <property type="match status" value="1"/>
</dbReference>
<evidence type="ECO:0000256" key="1">
    <source>
        <dbReference type="ARBA" id="ARBA00001974"/>
    </source>
</evidence>
<sequence length="999" mass="105292">MQTVDGAAVDGAAAARVLESLRRNGVADVRADATTLDVYSSDASLFRVRPAAVAFPHDVDEALAVLAACREAGVPLTSRGAGTSIAGNAVGPGVVLEFSRHMNRVLRLDPEARTATVQPGTVHATLQRMALAHGLRFGPDPSTHTRCTIGGMIGNNSCGARTPAYGRTVDNVEHLQVVTGSGRRLRLDGNHVPETPETGALRELAAGHLETLRTEFGRFGRQVSGYALEHLLPEKGFDLRKALVGSEGTLAVVLEAEVRLVKDPAHKAMVALGFADIGTAADVVTEVMAFSPTACEGLDRRIVDVVRSRKGPGSVPELPAGAAWLFVELAGDHSADVADRAARLLRLPEAVAARVVDHPAEAAALWKIREDGSALSGRSPAGEPAHSGWEDAAVPPERLGAYLREFDELVARHGFSGFPYGHFADGCVHVRLDFPFGNRGPNETDGRTEYRAFMSDAADLVGRYGGSLSGEHGDGRVRGELLPRIYSPEAIRLFGTVKGILDPDNLLNPGVLVDPRPLDADIRTAAAKPVRIPLGFSYQHDGGDFSRAVHRCTGIAQCRTDAATRPGLVMCPSYAATKEEKDSTRGRARALQEMILRASGGDGDGGARLGDGGARLGDGGARPGGAGLGAAAGGSGGPSEAAPDWRSPAVHEALDLCLSCKGCLSDCPTGIDMASYKAEVLYQSYRGRLRPASHYSLGWLPRWARLASFAPTLANGLLKIPGLRHAGLRLAGVDARRGLPQFAQETFDHWFRNRDPSAVAAPNGPVLLWADTFTNYFSPEIGQAAVRVLERAGYEVLVPGERLCCGLTWISTGQLDTARRILSRTVDALAGYADTGVPVLGLEPSCTAVLRSDALELLGGKALPVAQSTRTLAELLAGTQGWTPPSLVGEEIVAQPHCHHHAVLGWGTDLGLLQDAGAKVQSLGGCCGLAGNFGVERGHYDVSVAVAETQLLPAVRSTGPDAVLLADGFSCRTQITDLAHRRGIHLAQLLDGACGVRMQ</sequence>
<dbReference type="Gene3D" id="3.30.465.10">
    <property type="match status" value="1"/>
</dbReference>
<evidence type="ECO:0000313" key="11">
    <source>
        <dbReference type="EMBL" id="UNK45883.1"/>
    </source>
</evidence>
<dbReference type="InterPro" id="IPR016171">
    <property type="entry name" value="Vanillyl_alc_oxidase_C-sub2"/>
</dbReference>
<evidence type="ECO:0000259" key="9">
    <source>
        <dbReference type="PROSITE" id="PS51379"/>
    </source>
</evidence>
<evidence type="ECO:0000256" key="4">
    <source>
        <dbReference type="ARBA" id="ARBA00022827"/>
    </source>
</evidence>
<keyword evidence="4" id="KW-0274">FAD</keyword>
<dbReference type="Proteomes" id="UP000829069">
    <property type="component" value="Chromosome"/>
</dbReference>
<protein>
    <submittedName>
        <fullName evidence="11">FAD-binding protein</fullName>
    </submittedName>
</protein>
<dbReference type="Pfam" id="PF02913">
    <property type="entry name" value="FAD-oxidase_C"/>
    <property type="match status" value="1"/>
</dbReference>
<organism evidence="11 12">
    <name type="scientific">Arthrobacter sulfonylureivorans</name>
    <dbReference type="NCBI Taxonomy" id="2486855"/>
    <lineage>
        <taxon>Bacteria</taxon>
        <taxon>Bacillati</taxon>
        <taxon>Actinomycetota</taxon>
        <taxon>Actinomycetes</taxon>
        <taxon>Micrococcales</taxon>
        <taxon>Micrococcaceae</taxon>
        <taxon>Arthrobacter</taxon>
    </lineage>
</organism>
<dbReference type="InterPro" id="IPR016166">
    <property type="entry name" value="FAD-bd_PCMH"/>
</dbReference>
<dbReference type="InterPro" id="IPR004017">
    <property type="entry name" value="Cys_rich_dom"/>
</dbReference>
<feature type="region of interest" description="Disordered" evidence="8">
    <location>
        <begin position="602"/>
        <end position="645"/>
    </location>
</feature>
<dbReference type="PROSITE" id="PS00198">
    <property type="entry name" value="4FE4S_FER_1"/>
    <property type="match status" value="1"/>
</dbReference>
<evidence type="ECO:0000256" key="2">
    <source>
        <dbReference type="ARBA" id="ARBA00022630"/>
    </source>
</evidence>
<dbReference type="PANTHER" id="PTHR11748:SF119">
    <property type="entry name" value="D-2-HYDROXYGLUTARATE DEHYDROGENASE"/>
    <property type="match status" value="1"/>
</dbReference>
<evidence type="ECO:0000313" key="12">
    <source>
        <dbReference type="Proteomes" id="UP000829069"/>
    </source>
</evidence>
<evidence type="ECO:0000259" key="10">
    <source>
        <dbReference type="PROSITE" id="PS51387"/>
    </source>
</evidence>
<evidence type="ECO:0000256" key="7">
    <source>
        <dbReference type="ARBA" id="ARBA00023014"/>
    </source>
</evidence>
<evidence type="ECO:0000256" key="8">
    <source>
        <dbReference type="SAM" id="MobiDB-lite"/>
    </source>
</evidence>
<dbReference type="Gene3D" id="3.30.70.2740">
    <property type="match status" value="1"/>
</dbReference>
<dbReference type="InterPro" id="IPR036318">
    <property type="entry name" value="FAD-bd_PCMH-like_sf"/>
</dbReference>
<name>A0ABY3W6J4_9MICC</name>
<evidence type="ECO:0000256" key="6">
    <source>
        <dbReference type="ARBA" id="ARBA00023004"/>
    </source>
</evidence>
<dbReference type="PROSITE" id="PS51387">
    <property type="entry name" value="FAD_PCMH"/>
    <property type="match status" value="1"/>
</dbReference>
<dbReference type="InterPro" id="IPR017896">
    <property type="entry name" value="4Fe4S_Fe-S-bd"/>
</dbReference>
<keyword evidence="7" id="KW-0411">Iron-sulfur</keyword>
<keyword evidence="6" id="KW-0408">Iron</keyword>